<dbReference type="CDD" id="cd04184">
    <property type="entry name" value="GT2_RfbC_Mx_like"/>
    <property type="match status" value="1"/>
</dbReference>
<evidence type="ECO:0000313" key="3">
    <source>
        <dbReference type="Proteomes" id="UP001198200"/>
    </source>
</evidence>
<feature type="domain" description="Glycosyltransferase 2-like" evidence="1">
    <location>
        <begin position="428"/>
        <end position="607"/>
    </location>
</feature>
<dbReference type="SUPFAM" id="SSF53448">
    <property type="entry name" value="Nucleotide-diphospho-sugar transferases"/>
    <property type="match status" value="2"/>
</dbReference>
<dbReference type="Pfam" id="PF00535">
    <property type="entry name" value="Glycos_transf_2"/>
    <property type="match status" value="2"/>
</dbReference>
<dbReference type="RefSeq" id="WP_308731598.1">
    <property type="nucleotide sequence ID" value="NZ_JAJEQN010000014.1"/>
</dbReference>
<evidence type="ECO:0000259" key="1">
    <source>
        <dbReference type="Pfam" id="PF00535"/>
    </source>
</evidence>
<dbReference type="AlphaFoldDB" id="A0AAE3E3Y6"/>
<dbReference type="PANTHER" id="PTHR43179:SF7">
    <property type="entry name" value="RHAMNOSYLTRANSFERASE WBBL"/>
    <property type="match status" value="1"/>
</dbReference>
<gene>
    <name evidence="2" type="ORF">LKD48_07235</name>
</gene>
<dbReference type="Proteomes" id="UP001198200">
    <property type="component" value="Unassembled WGS sequence"/>
</dbReference>
<dbReference type="Gene3D" id="3.90.550.10">
    <property type="entry name" value="Spore Coat Polysaccharide Biosynthesis Protein SpsA, Chain A"/>
    <property type="match status" value="2"/>
</dbReference>
<organism evidence="2 3">
    <name type="scientific">Anthropogastromicrobium aceti</name>
    <dbReference type="NCBI Taxonomy" id="2981768"/>
    <lineage>
        <taxon>Bacteria</taxon>
        <taxon>Bacillati</taxon>
        <taxon>Bacillota</taxon>
        <taxon>Clostridia</taxon>
        <taxon>Lachnospirales</taxon>
        <taxon>Lachnospiraceae</taxon>
        <taxon>Anthropogastromicrobium</taxon>
    </lineage>
</organism>
<dbReference type="PANTHER" id="PTHR43179">
    <property type="entry name" value="RHAMNOSYLTRANSFERASE WBBL"/>
    <property type="match status" value="1"/>
</dbReference>
<dbReference type="CDD" id="cd04186">
    <property type="entry name" value="GT_2_like_c"/>
    <property type="match status" value="1"/>
</dbReference>
<protein>
    <submittedName>
        <fullName evidence="2">Glycosyltransferase family 2 protein</fullName>
    </submittedName>
</protein>
<comment type="caution">
    <text evidence="2">The sequence shown here is derived from an EMBL/GenBank/DDBJ whole genome shotgun (WGS) entry which is preliminary data.</text>
</comment>
<accession>A0AAE3E3Y6</accession>
<proteinExistence type="predicted"/>
<dbReference type="GO" id="GO:0016757">
    <property type="term" value="F:glycosyltransferase activity"/>
    <property type="evidence" value="ECO:0007669"/>
    <property type="project" value="UniProtKB-KW"/>
</dbReference>
<sequence length="719" mass="82347">MEYCFDSIFVKNGKIFATGWAVSSVTENEIEITVTDEKKTPVDVIVTWAARPDVGLAKYGDPKAGHVGIFLEIPFHGQHLVTVYFKEKNAQGNVISEQSLPLNPALIAARKFLKESKAQYVSTKKSLIWLKKKLTGNEYADYDTWLRIMRVSRQELFAQRKTKFSYAPKFSVVVPLYHTPAKFLKDLVRSMMYQSYANWELCLVNASPEDVHLTSLLENWAMRDKRIRVIRLEKNLGIAQNTNAGIAASTGEFIAFLDHDDFLEPDALFCYADALNKDKTIDVFYSDEDKTDEYAAHYFYPHFKSDFNIDLLHANNYMCHFLAVRKSLVDTVGGLNEKFDGAQDYDFVLRLTENTKKIYHCPRILYHWRCSNQSTAANQGNKMYAIHAGKAALNAHYKRIGWNARAQEGAVDGWYQTKFTLKEEPLVSILIPNKDHTDDLDVCLNSFFERADYQNYEFIIIENNSVLPETFAYYEKIEKEHDNVKVVYWEAGFNYSAINNFGFKFAKGDYIMLLNNDVELITPDIFQSMLGFCMRPEVGIVGAKLLYNDHTVQHAGVLVGAGGLADHVFKGIHEDDPGYMGRAISSQDVSAVTAACLLVKRSVYEEVGGLEDEFQVAFNDVDFCLKVRKAGYLIVYDADVKLFHYESKSRGMEDTTERFIRFGNEMMLLNSKWDILSTFVDPYYNPNLSYLEYYKINHTIKEARKQQLIARGEYSASKK</sequence>
<reference evidence="2 3" key="1">
    <citation type="submission" date="2021-10" db="EMBL/GenBank/DDBJ databases">
        <title>Anaerobic single-cell dispensing facilitates the cultivation of human gut bacteria.</title>
        <authorList>
            <person name="Afrizal A."/>
        </authorList>
    </citation>
    <scope>NUCLEOTIDE SEQUENCE [LARGE SCALE GENOMIC DNA]</scope>
    <source>
        <strain evidence="2 3">CLA-AA-H224</strain>
    </source>
</reference>
<dbReference type="InterPro" id="IPR029044">
    <property type="entry name" value="Nucleotide-diphossugar_trans"/>
</dbReference>
<evidence type="ECO:0000313" key="2">
    <source>
        <dbReference type="EMBL" id="MCC2221431.1"/>
    </source>
</evidence>
<dbReference type="InterPro" id="IPR001173">
    <property type="entry name" value="Glyco_trans_2-like"/>
</dbReference>
<dbReference type="EMBL" id="JAJEQN010000014">
    <property type="protein sequence ID" value="MCC2221431.1"/>
    <property type="molecule type" value="Genomic_DNA"/>
</dbReference>
<feature type="domain" description="Glycosyltransferase 2-like" evidence="1">
    <location>
        <begin position="171"/>
        <end position="331"/>
    </location>
</feature>
<keyword evidence="3" id="KW-1185">Reference proteome</keyword>
<name>A0AAE3E3Y6_9FIRM</name>